<gene>
    <name evidence="2" type="ORF">H8S64_10105</name>
</gene>
<name>A0ABR7D0M6_9BACT</name>
<dbReference type="Proteomes" id="UP000646484">
    <property type="component" value="Unassembled WGS sequence"/>
</dbReference>
<accession>A0ABR7D0M6</accession>
<dbReference type="Pfam" id="PF12728">
    <property type="entry name" value="HTH_17"/>
    <property type="match status" value="1"/>
</dbReference>
<evidence type="ECO:0000313" key="2">
    <source>
        <dbReference type="EMBL" id="MBC5621449.1"/>
    </source>
</evidence>
<dbReference type="RefSeq" id="WP_176555007.1">
    <property type="nucleotide sequence ID" value="NZ_JACOOH010000004.1"/>
</dbReference>
<organism evidence="2 3">
    <name type="scientific">Butyricimonas hominis</name>
    <dbReference type="NCBI Taxonomy" id="2763032"/>
    <lineage>
        <taxon>Bacteria</taxon>
        <taxon>Pseudomonadati</taxon>
        <taxon>Bacteroidota</taxon>
        <taxon>Bacteroidia</taxon>
        <taxon>Bacteroidales</taxon>
        <taxon>Odoribacteraceae</taxon>
        <taxon>Butyricimonas</taxon>
    </lineage>
</organism>
<dbReference type="InterPro" id="IPR041657">
    <property type="entry name" value="HTH_17"/>
</dbReference>
<reference evidence="2 3" key="1">
    <citation type="submission" date="2020-08" db="EMBL/GenBank/DDBJ databases">
        <title>Genome public.</title>
        <authorList>
            <person name="Liu C."/>
            <person name="Sun Q."/>
        </authorList>
    </citation>
    <scope>NUCLEOTIDE SEQUENCE [LARGE SCALE GENOMIC DNA]</scope>
    <source>
        <strain evidence="2 3">NSJ-56</strain>
    </source>
</reference>
<dbReference type="InterPro" id="IPR009061">
    <property type="entry name" value="DNA-bd_dom_put_sf"/>
</dbReference>
<proteinExistence type="predicted"/>
<evidence type="ECO:0000259" key="1">
    <source>
        <dbReference type="Pfam" id="PF12728"/>
    </source>
</evidence>
<sequence length="90" mass="10385">MKNINLIEAIVALVKAVSLLTAKIAKLILTIEKIPARLHSEWVDSTEVCKILNIQPNTLYKHVKKYNIPTRKVGKKSYYRLKDIERLLVE</sequence>
<keyword evidence="3" id="KW-1185">Reference proteome</keyword>
<dbReference type="SUPFAM" id="SSF46955">
    <property type="entry name" value="Putative DNA-binding domain"/>
    <property type="match status" value="1"/>
</dbReference>
<protein>
    <submittedName>
        <fullName evidence="2">Helix-turn-helix domain-containing protein</fullName>
    </submittedName>
</protein>
<evidence type="ECO:0000313" key="3">
    <source>
        <dbReference type="Proteomes" id="UP000646484"/>
    </source>
</evidence>
<comment type="caution">
    <text evidence="2">The sequence shown here is derived from an EMBL/GenBank/DDBJ whole genome shotgun (WGS) entry which is preliminary data.</text>
</comment>
<dbReference type="Gene3D" id="1.10.10.60">
    <property type="entry name" value="Homeodomain-like"/>
    <property type="match status" value="1"/>
</dbReference>
<feature type="domain" description="Helix-turn-helix" evidence="1">
    <location>
        <begin position="42"/>
        <end position="88"/>
    </location>
</feature>
<dbReference type="EMBL" id="JACOOH010000004">
    <property type="protein sequence ID" value="MBC5621449.1"/>
    <property type="molecule type" value="Genomic_DNA"/>
</dbReference>